<dbReference type="InterPro" id="IPR036291">
    <property type="entry name" value="NAD(P)-bd_dom_sf"/>
</dbReference>
<dbReference type="Gene3D" id="3.40.50.720">
    <property type="entry name" value="NAD(P)-binding Rossmann-like Domain"/>
    <property type="match status" value="1"/>
</dbReference>
<sequence length="161" mass="17549">MQGLKDGFKKEKVVIFGAGNCGRLIASQIALDSKIEIVAFIDNDKNKEGSFIQIDSIESNSLRAGRVGIDKIDSIESKFSKGRQEGDRSLDSIESNKKTHISPTFNMKDKIDSINNGLDISLSFNKVDGDSSIAIESSQTTTHRPFSKIDSNNTHNIRGGG</sequence>
<dbReference type="Proteomes" id="UP000477070">
    <property type="component" value="Unassembled WGS sequence"/>
</dbReference>
<dbReference type="RefSeq" id="WP_160659287.1">
    <property type="nucleotide sequence ID" value="NZ_QBIU01000001.1"/>
</dbReference>
<dbReference type="EMBL" id="QBIU01000001">
    <property type="protein sequence ID" value="MWV69073.1"/>
    <property type="molecule type" value="Genomic_DNA"/>
</dbReference>
<organism evidence="2 3">
    <name type="scientific">Helicobacter saguini</name>
    <dbReference type="NCBI Taxonomy" id="1548018"/>
    <lineage>
        <taxon>Bacteria</taxon>
        <taxon>Pseudomonadati</taxon>
        <taxon>Campylobacterota</taxon>
        <taxon>Epsilonproteobacteria</taxon>
        <taxon>Campylobacterales</taxon>
        <taxon>Helicobacteraceae</taxon>
        <taxon>Helicobacter</taxon>
    </lineage>
</organism>
<evidence type="ECO:0000313" key="3">
    <source>
        <dbReference type="Proteomes" id="UP000477070"/>
    </source>
</evidence>
<evidence type="ECO:0000256" key="1">
    <source>
        <dbReference type="SAM" id="MobiDB-lite"/>
    </source>
</evidence>
<evidence type="ECO:0000313" key="2">
    <source>
        <dbReference type="EMBL" id="MWV69073.1"/>
    </source>
</evidence>
<dbReference type="SUPFAM" id="SSF51735">
    <property type="entry name" value="NAD(P)-binding Rossmann-fold domains"/>
    <property type="match status" value="1"/>
</dbReference>
<accession>A0A6L7DB29</accession>
<dbReference type="AlphaFoldDB" id="A0A6L7DB29"/>
<gene>
    <name evidence="2" type="ORF">DCO61_03310</name>
</gene>
<feature type="region of interest" description="Disordered" evidence="1">
    <location>
        <begin position="136"/>
        <end position="161"/>
    </location>
</feature>
<name>A0A6L7DB29_9HELI</name>
<comment type="caution">
    <text evidence="2">The sequence shown here is derived from an EMBL/GenBank/DDBJ whole genome shotgun (WGS) entry which is preliminary data.</text>
</comment>
<protein>
    <submittedName>
        <fullName evidence="2">Uncharacterized protein</fullName>
    </submittedName>
</protein>
<reference evidence="2 3" key="1">
    <citation type="submission" date="2019-12" db="EMBL/GenBank/DDBJ databases">
        <title>Multi-Generational Helicobacter saguini Isolates.</title>
        <authorList>
            <person name="Mannion A."/>
            <person name="Shen Z."/>
            <person name="Fox J.G."/>
        </authorList>
    </citation>
    <scope>NUCLEOTIDE SEQUENCE [LARGE SCALE GENOMIC DNA]</scope>
    <source>
        <strain evidence="3">16-048 (F4)</strain>
    </source>
</reference>
<proteinExistence type="predicted"/>